<feature type="transmembrane region" description="Helical" evidence="8">
    <location>
        <begin position="156"/>
        <end position="177"/>
    </location>
</feature>
<dbReference type="PANTHER" id="PTHR30003">
    <property type="entry name" value="L-LACTATE PERMEASE"/>
    <property type="match status" value="1"/>
</dbReference>
<dbReference type="EMBL" id="FNNC01000003">
    <property type="protein sequence ID" value="SDW58375.1"/>
    <property type="molecule type" value="Genomic_DNA"/>
</dbReference>
<evidence type="ECO:0000256" key="5">
    <source>
        <dbReference type="ARBA" id="ARBA00022692"/>
    </source>
</evidence>
<evidence type="ECO:0000256" key="3">
    <source>
        <dbReference type="ARBA" id="ARBA00022448"/>
    </source>
</evidence>
<protein>
    <recommendedName>
        <fullName evidence="8">L-lactate permease</fullName>
    </recommendedName>
</protein>
<dbReference type="PANTHER" id="PTHR30003:SF5">
    <property type="entry name" value="L-LACTATE PERMEASE"/>
    <property type="match status" value="1"/>
</dbReference>
<gene>
    <name evidence="9" type="ORF">SAMN05421781_1839</name>
</gene>
<keyword evidence="3 8" id="KW-0813">Transport</keyword>
<feature type="transmembrane region" description="Helical" evidence="8">
    <location>
        <begin position="226"/>
        <end position="246"/>
    </location>
</feature>
<feature type="transmembrane region" description="Helical" evidence="8">
    <location>
        <begin position="429"/>
        <end position="449"/>
    </location>
</feature>
<evidence type="ECO:0000256" key="7">
    <source>
        <dbReference type="ARBA" id="ARBA00023136"/>
    </source>
</evidence>
<feature type="transmembrane region" description="Helical" evidence="8">
    <location>
        <begin position="12"/>
        <end position="33"/>
    </location>
</feature>
<keyword evidence="10" id="KW-1185">Reference proteome</keyword>
<feature type="transmembrane region" description="Helical" evidence="8">
    <location>
        <begin position="393"/>
        <end position="417"/>
    </location>
</feature>
<proteinExistence type="inferred from homology"/>
<dbReference type="NCBIfam" id="TIGR00795">
    <property type="entry name" value="lctP"/>
    <property type="match status" value="1"/>
</dbReference>
<reference evidence="9 10" key="1">
    <citation type="submission" date="2016-10" db="EMBL/GenBank/DDBJ databases">
        <authorList>
            <person name="de Groot N.N."/>
        </authorList>
    </citation>
    <scope>NUCLEOTIDE SEQUENCE [LARGE SCALE GENOMIC DNA]</scope>
    <source>
        <strain evidence="9 10">DSM 23126</strain>
    </source>
</reference>
<dbReference type="AlphaFoldDB" id="A0A1H2UQK9"/>
<feature type="transmembrane region" description="Helical" evidence="8">
    <location>
        <begin position="40"/>
        <end position="58"/>
    </location>
</feature>
<dbReference type="OrthoDB" id="9761056at2"/>
<evidence type="ECO:0000256" key="2">
    <source>
        <dbReference type="ARBA" id="ARBA00010100"/>
    </source>
</evidence>
<dbReference type="GO" id="GO:0005886">
    <property type="term" value="C:plasma membrane"/>
    <property type="evidence" value="ECO:0007669"/>
    <property type="project" value="UniProtKB-SubCell"/>
</dbReference>
<accession>A0A1H2UQK9</accession>
<feature type="transmembrane region" description="Helical" evidence="8">
    <location>
        <begin position="110"/>
        <end position="127"/>
    </location>
</feature>
<feature type="transmembrane region" description="Helical" evidence="8">
    <location>
        <begin position="515"/>
        <end position="534"/>
    </location>
</feature>
<evidence type="ECO:0000256" key="6">
    <source>
        <dbReference type="ARBA" id="ARBA00022989"/>
    </source>
</evidence>
<evidence type="ECO:0000256" key="8">
    <source>
        <dbReference type="RuleBase" id="RU365092"/>
    </source>
</evidence>
<comment type="similarity">
    <text evidence="2 8">Belongs to the lactate permease family.</text>
</comment>
<dbReference type="STRING" id="1122204.SAMN05421781_1839"/>
<keyword evidence="5 8" id="KW-0812">Transmembrane</keyword>
<keyword evidence="4 8" id="KW-1003">Cell membrane</keyword>
<dbReference type="InterPro" id="IPR003804">
    <property type="entry name" value="Lactate_perm"/>
</dbReference>
<dbReference type="GO" id="GO:0015129">
    <property type="term" value="F:lactate transmembrane transporter activity"/>
    <property type="evidence" value="ECO:0007669"/>
    <property type="project" value="UniProtKB-UniRule"/>
</dbReference>
<evidence type="ECO:0000256" key="1">
    <source>
        <dbReference type="ARBA" id="ARBA00004651"/>
    </source>
</evidence>
<evidence type="ECO:0000313" key="9">
    <source>
        <dbReference type="EMBL" id="SDW58375.1"/>
    </source>
</evidence>
<keyword evidence="7 8" id="KW-0472">Membrane</keyword>
<dbReference type="GO" id="GO:0015295">
    <property type="term" value="F:solute:proton symporter activity"/>
    <property type="evidence" value="ECO:0007669"/>
    <property type="project" value="TreeGrafter"/>
</dbReference>
<feature type="transmembrane region" description="Helical" evidence="8">
    <location>
        <begin position="197"/>
        <end position="214"/>
    </location>
</feature>
<feature type="transmembrane region" description="Helical" evidence="8">
    <location>
        <begin position="296"/>
        <end position="315"/>
    </location>
</feature>
<comment type="subcellular location">
    <subcellularLocation>
        <location evidence="1 8">Cell membrane</location>
        <topology evidence="1 8">Multi-pass membrane protein</topology>
    </subcellularLocation>
</comment>
<dbReference type="RefSeq" id="WP_091614061.1">
    <property type="nucleotide sequence ID" value="NZ_FNNC01000003.1"/>
</dbReference>
<dbReference type="Proteomes" id="UP000199488">
    <property type="component" value="Unassembled WGS sequence"/>
</dbReference>
<dbReference type="Pfam" id="PF02652">
    <property type="entry name" value="Lactate_perm"/>
    <property type="match status" value="1"/>
</dbReference>
<comment type="function">
    <text evidence="8">Uptake of L-lactate across the membrane. Can also transport D-lactate and glycolate.</text>
</comment>
<feature type="transmembrane region" description="Helical" evidence="8">
    <location>
        <begin position="70"/>
        <end position="89"/>
    </location>
</feature>
<evidence type="ECO:0000313" key="10">
    <source>
        <dbReference type="Proteomes" id="UP000199488"/>
    </source>
</evidence>
<sequence>MFVETYDPFQNIVFSALAAAVPILLFLVCLTLFKMKGIYAALLTLGVTFVIAMGVFGLPLAQSGGAVTEGIVQGLFPIGYIIIMAVWLYKVSVASGKFQTIQNSIASVSADQRVQLLLIGFCFNAFLEGAAGFGVPIAICAVLLVQLGFQPLQAAMLCLIANGAAGAFGAIGVPVGIIDTLQLEGITAMDVSQMTALTLPLVNFSIPFLLIFLLDGLKGVKETLPAILVTAVTYTVLQAVITITAGPELANIIPSLAAMGALAILQRFWRPINIFRLDGKEYVQAEPKAKGSWRKVVFAWSPFYLLTIFIMIWSFPGFKALFEDSGMLSPAVLGFILPGTYSSSAGQGIVFNLNFIGATGTAILLAVLVTVLFAKNMSWSRAKAELMQTVKELWLPIVTICAILAVAKLATYGGLTMAMGEAAAMTGNIFPFLSPVLGWIGVFMTGSVVNNNTLFASIQTTAAAGVGVDGALLVAANTAGGVMAKLISPQSIAIATAAVGQTGREGQLMKMTLKYSLYLLLFVCLWTFGLSLFIH</sequence>
<keyword evidence="6 8" id="KW-1133">Transmembrane helix</keyword>
<organism evidence="9 10">
    <name type="scientific">Marinococcus luteus</name>
    <dbReference type="NCBI Taxonomy" id="1122204"/>
    <lineage>
        <taxon>Bacteria</taxon>
        <taxon>Bacillati</taxon>
        <taxon>Bacillota</taxon>
        <taxon>Bacilli</taxon>
        <taxon>Bacillales</taxon>
        <taxon>Bacillaceae</taxon>
        <taxon>Marinococcus</taxon>
    </lineage>
</organism>
<name>A0A1H2UQK9_9BACI</name>
<feature type="transmembrane region" description="Helical" evidence="8">
    <location>
        <begin position="349"/>
        <end position="373"/>
    </location>
</feature>
<evidence type="ECO:0000256" key="4">
    <source>
        <dbReference type="ARBA" id="ARBA00022475"/>
    </source>
</evidence>